<name>A0A1N7RSS4_9BURK</name>
<dbReference type="AlphaFoldDB" id="A0A1N7RSS4"/>
<evidence type="ECO:0000313" key="2">
    <source>
        <dbReference type="Proteomes" id="UP000187012"/>
    </source>
</evidence>
<dbReference type="RefSeq" id="WP_094778924.1">
    <property type="nucleotide sequence ID" value="NZ_CYGX02000014.1"/>
</dbReference>
<sequence length="271" mass="29232">MADDIAKNSLVHGYNSKYQFNGATGSATRYHAFPLEAKGARFAVGSFTYMKVAGTDVFDHQGHIVPQNWIAIVIKPLMQQMSDECKSLADVELFIARQGPNKAWLESTLRYGMTAVAGASAPRLQDLMFDFDTNPITGDLGNAESRVGNFFSIVTWNPVNICRAPADTTRADTTCGEKPVPGEALDKPVLEHLRRYVQNATLGVDAAWLAAAESLGAAAGNGGAPSDKSVTDYLIASCATLDSQIHRPKGFYAFKWVKDQARLIPSAASLT</sequence>
<organism evidence="1 2">
    <name type="scientific">Paraburkholderia ribeironis</name>
    <dbReference type="NCBI Taxonomy" id="1247936"/>
    <lineage>
        <taxon>Bacteria</taxon>
        <taxon>Pseudomonadati</taxon>
        <taxon>Pseudomonadota</taxon>
        <taxon>Betaproteobacteria</taxon>
        <taxon>Burkholderiales</taxon>
        <taxon>Burkholderiaceae</taxon>
        <taxon>Paraburkholderia</taxon>
    </lineage>
</organism>
<reference evidence="1 2" key="1">
    <citation type="submission" date="2016-12" db="EMBL/GenBank/DDBJ databases">
        <authorList>
            <person name="Song W.-J."/>
            <person name="Kurnit D.M."/>
        </authorList>
    </citation>
    <scope>NUCLEOTIDE SEQUENCE [LARGE SCALE GENOMIC DNA]</scope>
    <source>
        <strain evidence="1 2">STM7296</strain>
    </source>
</reference>
<dbReference type="EMBL" id="CYGX02000014">
    <property type="protein sequence ID" value="SIT38174.1"/>
    <property type="molecule type" value="Genomic_DNA"/>
</dbReference>
<dbReference type="Proteomes" id="UP000187012">
    <property type="component" value="Unassembled WGS sequence"/>
</dbReference>
<proteinExistence type="predicted"/>
<protein>
    <submittedName>
        <fullName evidence="1">Uncharacterized protein</fullName>
    </submittedName>
</protein>
<evidence type="ECO:0000313" key="1">
    <source>
        <dbReference type="EMBL" id="SIT38174.1"/>
    </source>
</evidence>
<dbReference type="OrthoDB" id="1236371at2"/>
<keyword evidence="2" id="KW-1185">Reference proteome</keyword>
<gene>
    <name evidence="1" type="ORF">BN2475_140047</name>
</gene>
<accession>A0A1N7RSS4</accession>